<gene>
    <name evidence="14" type="ORF">ID810_01645</name>
</gene>
<keyword evidence="6 10" id="KW-0862">Zinc</keyword>
<dbReference type="GO" id="GO:0046872">
    <property type="term" value="F:metal ion binding"/>
    <property type="evidence" value="ECO:0007669"/>
    <property type="project" value="UniProtKB-KW"/>
</dbReference>
<protein>
    <submittedName>
        <fullName evidence="14">M48 family metallopeptidase</fullName>
    </submittedName>
</protein>
<dbReference type="Pfam" id="PF01435">
    <property type="entry name" value="Peptidase_M48"/>
    <property type="match status" value="2"/>
</dbReference>
<keyword evidence="15" id="KW-1185">Reference proteome</keyword>
<name>A0A7T0PXD3_9ACTO</name>
<comment type="cofactor">
    <cofactor evidence="10">
        <name>Zn(2+)</name>
        <dbReference type="ChEBI" id="CHEBI:29105"/>
    </cofactor>
    <text evidence="10">Binds 1 zinc ion per subunit.</text>
</comment>
<evidence type="ECO:0000256" key="1">
    <source>
        <dbReference type="ARBA" id="ARBA00022475"/>
    </source>
</evidence>
<keyword evidence="9 12" id="KW-0472">Membrane</keyword>
<evidence type="ECO:0000256" key="6">
    <source>
        <dbReference type="ARBA" id="ARBA00022833"/>
    </source>
</evidence>
<evidence type="ECO:0000256" key="5">
    <source>
        <dbReference type="ARBA" id="ARBA00022801"/>
    </source>
</evidence>
<feature type="domain" description="Peptidase M48" evidence="13">
    <location>
        <begin position="254"/>
        <end position="346"/>
    </location>
</feature>
<dbReference type="PANTHER" id="PTHR43221">
    <property type="entry name" value="PROTEASE HTPX"/>
    <property type="match status" value="1"/>
</dbReference>
<dbReference type="RefSeq" id="WP_166856436.1">
    <property type="nucleotide sequence ID" value="NZ_CP063989.1"/>
</dbReference>
<feature type="compositionally biased region" description="Pro residues" evidence="11">
    <location>
        <begin position="38"/>
        <end position="59"/>
    </location>
</feature>
<reference evidence="14 15" key="1">
    <citation type="submission" date="2020-11" db="EMBL/GenBank/DDBJ databases">
        <title>Actinomyces sp. ZJ750.</title>
        <authorList>
            <person name="Zhou J."/>
        </authorList>
    </citation>
    <scope>NUCLEOTIDE SEQUENCE [LARGE SCALE GENOMIC DNA]</scope>
    <source>
        <strain evidence="14 15">ZJ750</strain>
    </source>
</reference>
<keyword evidence="1" id="KW-1003">Cell membrane</keyword>
<comment type="similarity">
    <text evidence="10">Belongs to the peptidase M48 family.</text>
</comment>
<keyword evidence="2 10" id="KW-0645">Protease</keyword>
<dbReference type="GO" id="GO:0004222">
    <property type="term" value="F:metalloendopeptidase activity"/>
    <property type="evidence" value="ECO:0007669"/>
    <property type="project" value="InterPro"/>
</dbReference>
<evidence type="ECO:0000256" key="7">
    <source>
        <dbReference type="ARBA" id="ARBA00022989"/>
    </source>
</evidence>
<dbReference type="Gene3D" id="3.30.2010.10">
    <property type="entry name" value="Metalloproteases ('zincins'), catalytic domain"/>
    <property type="match status" value="1"/>
</dbReference>
<keyword evidence="3 12" id="KW-0812">Transmembrane</keyword>
<dbReference type="KEGG" id="arep:ID810_01645"/>
<evidence type="ECO:0000256" key="2">
    <source>
        <dbReference type="ARBA" id="ARBA00022670"/>
    </source>
</evidence>
<evidence type="ECO:0000256" key="3">
    <source>
        <dbReference type="ARBA" id="ARBA00022692"/>
    </source>
</evidence>
<keyword evidence="5 10" id="KW-0378">Hydrolase</keyword>
<evidence type="ECO:0000256" key="11">
    <source>
        <dbReference type="SAM" id="MobiDB-lite"/>
    </source>
</evidence>
<feature type="domain" description="Peptidase M48" evidence="13">
    <location>
        <begin position="174"/>
        <end position="249"/>
    </location>
</feature>
<evidence type="ECO:0000256" key="10">
    <source>
        <dbReference type="RuleBase" id="RU003983"/>
    </source>
</evidence>
<dbReference type="InterPro" id="IPR050083">
    <property type="entry name" value="HtpX_protease"/>
</dbReference>
<dbReference type="GO" id="GO:0006508">
    <property type="term" value="P:proteolysis"/>
    <property type="evidence" value="ECO:0007669"/>
    <property type="project" value="UniProtKB-KW"/>
</dbReference>
<evidence type="ECO:0000256" key="4">
    <source>
        <dbReference type="ARBA" id="ARBA00022723"/>
    </source>
</evidence>
<evidence type="ECO:0000313" key="15">
    <source>
        <dbReference type="Proteomes" id="UP000594637"/>
    </source>
</evidence>
<dbReference type="CDD" id="cd07325">
    <property type="entry name" value="M48_Ste24p_like"/>
    <property type="match status" value="1"/>
</dbReference>
<keyword evidence="7 12" id="KW-1133">Transmembrane helix</keyword>
<dbReference type="EMBL" id="CP063989">
    <property type="protein sequence ID" value="QPL05720.1"/>
    <property type="molecule type" value="Genomic_DNA"/>
</dbReference>
<accession>A0A7T0PXD3</accession>
<dbReference type="Proteomes" id="UP000594637">
    <property type="component" value="Chromosome"/>
</dbReference>
<feature type="transmembrane region" description="Helical" evidence="12">
    <location>
        <begin position="129"/>
        <end position="150"/>
    </location>
</feature>
<keyword evidence="8 10" id="KW-0482">Metalloprotease</keyword>
<feature type="compositionally biased region" description="Low complexity" evidence="11">
    <location>
        <begin position="27"/>
        <end position="37"/>
    </location>
</feature>
<evidence type="ECO:0000256" key="8">
    <source>
        <dbReference type="ARBA" id="ARBA00023049"/>
    </source>
</evidence>
<keyword evidence="4" id="KW-0479">Metal-binding</keyword>
<dbReference type="PANTHER" id="PTHR43221:SF2">
    <property type="entry name" value="PROTEASE HTPX HOMOLOG"/>
    <property type="match status" value="1"/>
</dbReference>
<evidence type="ECO:0000259" key="13">
    <source>
        <dbReference type="Pfam" id="PF01435"/>
    </source>
</evidence>
<feature type="transmembrane region" description="Helical" evidence="12">
    <location>
        <begin position="85"/>
        <end position="109"/>
    </location>
</feature>
<evidence type="ECO:0000256" key="12">
    <source>
        <dbReference type="SAM" id="Phobius"/>
    </source>
</evidence>
<evidence type="ECO:0000313" key="14">
    <source>
        <dbReference type="EMBL" id="QPL05720.1"/>
    </source>
</evidence>
<proteinExistence type="inferred from homology"/>
<evidence type="ECO:0000256" key="9">
    <source>
        <dbReference type="ARBA" id="ARBA00023136"/>
    </source>
</evidence>
<feature type="region of interest" description="Disordered" evidence="11">
    <location>
        <begin position="1"/>
        <end position="60"/>
    </location>
</feature>
<organism evidence="14 15">
    <name type="scientific">Actinomyces respiraculi</name>
    <dbReference type="NCBI Taxonomy" id="2744574"/>
    <lineage>
        <taxon>Bacteria</taxon>
        <taxon>Bacillati</taxon>
        <taxon>Actinomycetota</taxon>
        <taxon>Actinomycetes</taxon>
        <taxon>Actinomycetales</taxon>
        <taxon>Actinomycetaceae</taxon>
        <taxon>Actinomyces</taxon>
    </lineage>
</organism>
<sequence length="428" mass="45642">MTDHDPYQTPGPESGPAPADPYAGFNAGPNAGTSPAPGTAPLPPTVPPAPAAVPAPEVGPPTLTNGATVHGLWGIKPLRHPAELALMWTSVVFSALGLILWITLCVWLMTDPNPTGELADLREFFVGDATSYGAQFLLVVPIIPVVVWVVRAILYAQLRSQAVQMSPAQFPEGYRMVVEAAQQFGLRRVPDAYVVLGNGVVNAFASGHGFRRFVAVHSDLFEVGGRARDPEALRFVIGHEVGHLAAGHVSWFRLVATALASNIPLLSQALSRAQEYTADNHGYSVAPQGVAGMIGLLSGGKYLGAQVNLHAMADRATREKGLWLHLAVWAATHPVNTWRAHALRDRRAPGRIMLRPKESTAWFAPSTPTGSTASTGWPTPGQALATLDAFGPRTDEEQFGRYPGVEYTAPRDALRLADPTPVPVTARS</sequence>
<dbReference type="AlphaFoldDB" id="A0A7T0PXD3"/>
<dbReference type="InterPro" id="IPR001915">
    <property type="entry name" value="Peptidase_M48"/>
</dbReference>